<reference evidence="2" key="1">
    <citation type="submission" date="2022-08" db="UniProtKB">
        <authorList>
            <consortium name="EnsemblMetazoa"/>
        </authorList>
    </citation>
    <scope>IDENTIFICATION</scope>
    <source>
        <strain evidence="2">05x7-T-G4-1.051#20</strain>
    </source>
</reference>
<feature type="signal peptide" evidence="1">
    <location>
        <begin position="1"/>
        <end position="19"/>
    </location>
</feature>
<dbReference type="SUPFAM" id="SSF56436">
    <property type="entry name" value="C-type lectin-like"/>
    <property type="match status" value="1"/>
</dbReference>
<sequence>MFKISYSVVVLATTILCSTETYLKMFYGERTNDYPKSSCLDIGKFQSTGRCLQVCGNTLDMLIMISHNMETRTCMCCDDITGSDIIGSNWKTYIPPPCGDHFATYDLFSFQMYLKYVGVDVDYPSAVANCEAERSSVIRIDSQEKFDIFKDYVVPIANNTLTQVWVQGEKVGQEWQFHDGSPMPDFCPISMSNGSTEIRLRAYGITSFTCYDAPETSTYHYLCEHYRVLAISI</sequence>
<accession>A0A8W8MG94</accession>
<dbReference type="AlphaFoldDB" id="A0A8W8MG94"/>
<feature type="chain" id="PRO_5036497327" description="C-type lectin domain-containing protein" evidence="1">
    <location>
        <begin position="20"/>
        <end position="233"/>
    </location>
</feature>
<name>A0A8W8MG94_MAGGI</name>
<dbReference type="InterPro" id="IPR016186">
    <property type="entry name" value="C-type_lectin-like/link_sf"/>
</dbReference>
<evidence type="ECO:0000313" key="2">
    <source>
        <dbReference type="EnsemblMetazoa" id="G32909.1:cds"/>
    </source>
</evidence>
<dbReference type="Gene3D" id="3.10.100.10">
    <property type="entry name" value="Mannose-Binding Protein A, subunit A"/>
    <property type="match status" value="1"/>
</dbReference>
<dbReference type="EnsemblMetazoa" id="G32909.1">
    <property type="protein sequence ID" value="G32909.1:cds"/>
    <property type="gene ID" value="G32909"/>
</dbReference>
<keyword evidence="3" id="KW-1185">Reference proteome</keyword>
<keyword evidence="1" id="KW-0732">Signal</keyword>
<protein>
    <recommendedName>
        <fullName evidence="4">C-type lectin domain-containing protein</fullName>
    </recommendedName>
</protein>
<dbReference type="InterPro" id="IPR016187">
    <property type="entry name" value="CTDL_fold"/>
</dbReference>
<evidence type="ECO:0000313" key="3">
    <source>
        <dbReference type="Proteomes" id="UP000005408"/>
    </source>
</evidence>
<dbReference type="CDD" id="cd00037">
    <property type="entry name" value="CLECT"/>
    <property type="match status" value="1"/>
</dbReference>
<proteinExistence type="predicted"/>
<evidence type="ECO:0000256" key="1">
    <source>
        <dbReference type="SAM" id="SignalP"/>
    </source>
</evidence>
<evidence type="ECO:0008006" key="4">
    <source>
        <dbReference type="Google" id="ProtNLM"/>
    </source>
</evidence>
<organism evidence="2 3">
    <name type="scientific">Magallana gigas</name>
    <name type="common">Pacific oyster</name>
    <name type="synonym">Crassostrea gigas</name>
    <dbReference type="NCBI Taxonomy" id="29159"/>
    <lineage>
        <taxon>Eukaryota</taxon>
        <taxon>Metazoa</taxon>
        <taxon>Spiralia</taxon>
        <taxon>Lophotrochozoa</taxon>
        <taxon>Mollusca</taxon>
        <taxon>Bivalvia</taxon>
        <taxon>Autobranchia</taxon>
        <taxon>Pteriomorphia</taxon>
        <taxon>Ostreida</taxon>
        <taxon>Ostreoidea</taxon>
        <taxon>Ostreidae</taxon>
        <taxon>Magallana</taxon>
    </lineage>
</organism>
<dbReference type="Proteomes" id="UP000005408">
    <property type="component" value="Unassembled WGS sequence"/>
</dbReference>